<feature type="compositionally biased region" description="Basic and acidic residues" evidence="1">
    <location>
        <begin position="351"/>
        <end position="371"/>
    </location>
</feature>
<feature type="compositionally biased region" description="Basic and acidic residues" evidence="1">
    <location>
        <begin position="134"/>
        <end position="167"/>
    </location>
</feature>
<feature type="region of interest" description="Disordered" evidence="1">
    <location>
        <begin position="324"/>
        <end position="376"/>
    </location>
</feature>
<evidence type="ECO:0000256" key="1">
    <source>
        <dbReference type="SAM" id="MobiDB-lite"/>
    </source>
</evidence>
<dbReference type="EMBL" id="NHYE01004423">
    <property type="protein sequence ID" value="PPQ84715.1"/>
    <property type="molecule type" value="Genomic_DNA"/>
</dbReference>
<reference evidence="2 3" key="1">
    <citation type="journal article" date="2018" name="Evol. Lett.">
        <title>Horizontal gene cluster transfer increased hallucinogenic mushroom diversity.</title>
        <authorList>
            <person name="Reynolds H.T."/>
            <person name="Vijayakumar V."/>
            <person name="Gluck-Thaler E."/>
            <person name="Korotkin H.B."/>
            <person name="Matheny P.B."/>
            <person name="Slot J.C."/>
        </authorList>
    </citation>
    <scope>NUCLEOTIDE SEQUENCE [LARGE SCALE GENOMIC DNA]</scope>
    <source>
        <strain evidence="2 3">SRW20</strain>
    </source>
</reference>
<comment type="caution">
    <text evidence="2">The sequence shown here is derived from an EMBL/GenBank/DDBJ whole genome shotgun (WGS) entry which is preliminary data.</text>
</comment>
<evidence type="ECO:0000313" key="3">
    <source>
        <dbReference type="Proteomes" id="UP000284706"/>
    </source>
</evidence>
<dbReference type="AlphaFoldDB" id="A0A409X1Q8"/>
<dbReference type="Proteomes" id="UP000284706">
    <property type="component" value="Unassembled WGS sequence"/>
</dbReference>
<name>A0A409X1Q8_9AGAR</name>
<accession>A0A409X1Q8</accession>
<proteinExistence type="predicted"/>
<evidence type="ECO:0000313" key="2">
    <source>
        <dbReference type="EMBL" id="PPQ84715.1"/>
    </source>
</evidence>
<feature type="region of interest" description="Disordered" evidence="1">
    <location>
        <begin position="117"/>
        <end position="175"/>
    </location>
</feature>
<dbReference type="InParanoid" id="A0A409X1Q8"/>
<gene>
    <name evidence="2" type="ORF">CVT26_014499</name>
</gene>
<sequence length="397" mass="44728">MSTSERIVGAILDQLENKIRDMCANPERLQAQKQNLLYDLREANNLIKATQWPYYNICTVLNETFRKASHELRTVRADEIVSSLQLYDRIKRSKIEKWRSQHETLTITQETMKHRHISQQERTAHPALPPGTHKPGERGIHKVVSERQESDSRQRTKDGPQDGELMKKNLNMMPGRPFLEDPIAGMKNRSSRCTIRSCSEGNLFLENTARKISNEFDQNAKEEQPGGDNLGHRPSKGELPTLNQHSTLVPRRKSEPVLFSPATVSAPNGAKGETSGKRKRAELPSRLNDAHPGQKRRRENYWDSSGTCFNHRMLTPPPGESCLEKQTNTRGGIPTCANDFRDASIGTSSDKGSDHPRERGSLAEKSGREGESSSTEVLHALRNMTQIVMSLHQEKGG</sequence>
<feature type="region of interest" description="Disordered" evidence="1">
    <location>
        <begin position="219"/>
        <end position="302"/>
    </location>
</feature>
<protein>
    <submittedName>
        <fullName evidence="2">Uncharacterized protein</fullName>
    </submittedName>
</protein>
<organism evidence="2 3">
    <name type="scientific">Gymnopilus dilepis</name>
    <dbReference type="NCBI Taxonomy" id="231916"/>
    <lineage>
        <taxon>Eukaryota</taxon>
        <taxon>Fungi</taxon>
        <taxon>Dikarya</taxon>
        <taxon>Basidiomycota</taxon>
        <taxon>Agaricomycotina</taxon>
        <taxon>Agaricomycetes</taxon>
        <taxon>Agaricomycetidae</taxon>
        <taxon>Agaricales</taxon>
        <taxon>Agaricineae</taxon>
        <taxon>Hymenogastraceae</taxon>
        <taxon>Gymnopilus</taxon>
    </lineage>
</organism>
<keyword evidence="3" id="KW-1185">Reference proteome</keyword>